<evidence type="ECO:0000313" key="1">
    <source>
        <dbReference type="EMBL" id="KAK6734376.1"/>
    </source>
</evidence>
<evidence type="ECO:0000313" key="2">
    <source>
        <dbReference type="Proteomes" id="UP001303046"/>
    </source>
</evidence>
<protein>
    <submittedName>
        <fullName evidence="1">Uncharacterized protein</fullName>
    </submittedName>
</protein>
<name>A0ABR1C773_NECAM</name>
<accession>A0ABR1C773</accession>
<sequence>MRVRAISGVVQRNDMSDSMSPFGIFTDDNIVNQRYYRRDSRQQGHRLTNRLALANYIDSSIEVEQFEDITSEPDAPVKQQDLVKSPTALLPPPQLSAVAEDITAFSNDSFENSTDAAATSNLPRYTVLSVADLLNATDYDNVTAMESAEVKEQTVAPVTVAPTTPVPLHTKLFNEVMTYVPPTEPPIYFTLVNARSTTRGPLYRNLKYGEVVRKAKPYKKLNLKAPKGISKKSKRFDLAKALFRLQGNRRLVSRDIGPPGRKVPLPHGWRVTQLRNG</sequence>
<proteinExistence type="predicted"/>
<gene>
    <name evidence="1" type="primary">Necator_chrII.g5682</name>
    <name evidence="1" type="ORF">RB195_017889</name>
</gene>
<dbReference type="Proteomes" id="UP001303046">
    <property type="component" value="Unassembled WGS sequence"/>
</dbReference>
<organism evidence="1 2">
    <name type="scientific">Necator americanus</name>
    <name type="common">Human hookworm</name>
    <dbReference type="NCBI Taxonomy" id="51031"/>
    <lineage>
        <taxon>Eukaryota</taxon>
        <taxon>Metazoa</taxon>
        <taxon>Ecdysozoa</taxon>
        <taxon>Nematoda</taxon>
        <taxon>Chromadorea</taxon>
        <taxon>Rhabditida</taxon>
        <taxon>Rhabditina</taxon>
        <taxon>Rhabditomorpha</taxon>
        <taxon>Strongyloidea</taxon>
        <taxon>Ancylostomatidae</taxon>
        <taxon>Bunostominae</taxon>
        <taxon>Necator</taxon>
    </lineage>
</organism>
<comment type="caution">
    <text evidence="1">The sequence shown here is derived from an EMBL/GenBank/DDBJ whole genome shotgun (WGS) entry which is preliminary data.</text>
</comment>
<reference evidence="1 2" key="1">
    <citation type="submission" date="2023-08" db="EMBL/GenBank/DDBJ databases">
        <title>A Necator americanus chromosomal reference genome.</title>
        <authorList>
            <person name="Ilik V."/>
            <person name="Petrzelkova K.J."/>
            <person name="Pardy F."/>
            <person name="Fuh T."/>
            <person name="Niatou-Singa F.S."/>
            <person name="Gouil Q."/>
            <person name="Baker L."/>
            <person name="Ritchie M.E."/>
            <person name="Jex A.R."/>
            <person name="Gazzola D."/>
            <person name="Li H."/>
            <person name="Toshio Fujiwara R."/>
            <person name="Zhan B."/>
            <person name="Aroian R.V."/>
            <person name="Pafco B."/>
            <person name="Schwarz E.M."/>
        </authorList>
    </citation>
    <scope>NUCLEOTIDE SEQUENCE [LARGE SCALE GENOMIC DNA]</scope>
    <source>
        <strain evidence="1 2">Aroian</strain>
        <tissue evidence="1">Whole animal</tissue>
    </source>
</reference>
<keyword evidence="2" id="KW-1185">Reference proteome</keyword>
<dbReference type="EMBL" id="JAVFWL010000002">
    <property type="protein sequence ID" value="KAK6734376.1"/>
    <property type="molecule type" value="Genomic_DNA"/>
</dbReference>